<keyword evidence="2" id="KW-0808">Transferase</keyword>
<accession>A0A5B9MIZ4</accession>
<evidence type="ECO:0000313" key="3">
    <source>
        <dbReference type="Proteomes" id="UP000321353"/>
    </source>
</evidence>
<evidence type="ECO:0000313" key="2">
    <source>
        <dbReference type="EMBL" id="QEF99614.1"/>
    </source>
</evidence>
<protein>
    <submittedName>
        <fullName evidence="2">Phosphotransferase enzyme family protein</fullName>
    </submittedName>
</protein>
<keyword evidence="3" id="KW-1185">Reference proteome</keyword>
<dbReference type="Proteomes" id="UP000321353">
    <property type="component" value="Chromosome"/>
</dbReference>
<organism evidence="2 3">
    <name type="scientific">Stieleria maiorica</name>
    <dbReference type="NCBI Taxonomy" id="2795974"/>
    <lineage>
        <taxon>Bacteria</taxon>
        <taxon>Pseudomonadati</taxon>
        <taxon>Planctomycetota</taxon>
        <taxon>Planctomycetia</taxon>
        <taxon>Pirellulales</taxon>
        <taxon>Pirellulaceae</taxon>
        <taxon>Stieleria</taxon>
    </lineage>
</organism>
<dbReference type="AlphaFoldDB" id="A0A5B9MIZ4"/>
<dbReference type="Pfam" id="PF01636">
    <property type="entry name" value="APH"/>
    <property type="match status" value="1"/>
</dbReference>
<reference evidence="2 3" key="1">
    <citation type="submission" date="2019-02" db="EMBL/GenBank/DDBJ databases">
        <title>Planctomycetal bacteria perform biofilm scaping via a novel small molecule.</title>
        <authorList>
            <person name="Jeske O."/>
            <person name="Boedeker C."/>
            <person name="Wiegand S."/>
            <person name="Breitling P."/>
            <person name="Kallscheuer N."/>
            <person name="Jogler M."/>
            <person name="Rohde M."/>
            <person name="Petersen J."/>
            <person name="Medema M.H."/>
            <person name="Surup F."/>
            <person name="Jogler C."/>
        </authorList>
    </citation>
    <scope>NUCLEOTIDE SEQUENCE [LARGE SCALE GENOMIC DNA]</scope>
    <source>
        <strain evidence="2 3">Mal15</strain>
    </source>
</reference>
<dbReference type="Gene3D" id="3.90.1200.10">
    <property type="match status" value="1"/>
</dbReference>
<dbReference type="InterPro" id="IPR002575">
    <property type="entry name" value="Aminoglycoside_PTrfase"/>
</dbReference>
<name>A0A5B9MIZ4_9BACT</name>
<dbReference type="RefSeq" id="WP_147868980.1">
    <property type="nucleotide sequence ID" value="NZ_CP036264.1"/>
</dbReference>
<dbReference type="InterPro" id="IPR011009">
    <property type="entry name" value="Kinase-like_dom_sf"/>
</dbReference>
<dbReference type="SUPFAM" id="SSF56112">
    <property type="entry name" value="Protein kinase-like (PK-like)"/>
    <property type="match status" value="1"/>
</dbReference>
<feature type="domain" description="Aminoglycoside phosphotransferase" evidence="1">
    <location>
        <begin position="43"/>
        <end position="227"/>
    </location>
</feature>
<gene>
    <name evidence="2" type="ORF">Mal15_36800</name>
</gene>
<dbReference type="EMBL" id="CP036264">
    <property type="protein sequence ID" value="QEF99614.1"/>
    <property type="molecule type" value="Genomic_DNA"/>
</dbReference>
<dbReference type="KEGG" id="smam:Mal15_36800"/>
<dbReference type="GO" id="GO:0016740">
    <property type="term" value="F:transferase activity"/>
    <property type="evidence" value="ECO:0007669"/>
    <property type="project" value="UniProtKB-KW"/>
</dbReference>
<sequence>MSAVVQHRTSSRLCKRTWDGAVVYEKHYVTNDWDDDMDVIRRRAADELTLLNQLAASGLFKGRLGLLQIAASDPDAAMIATHEIPGASLDQYVMQGGDVVHNLAPWFLAGRWLKAFHSIPLTERATEATSRRDPTDMVEYCGLRLDSLAEYGYNWPKTSLRHSFLETIAELQRQVNATRYQRVWVHSDFSPGNLMWDGRTLTPIDFAMVSDGHPLADATYLIHRIEMHRVYRPWLRLPSHAIRRAVLRGLGLTESDHAAAYRMLMIKHLICRLHTYVRRPANSVKQAVHDRWVRGMIRRRLLRLNSADIA</sequence>
<proteinExistence type="predicted"/>
<evidence type="ECO:0000259" key="1">
    <source>
        <dbReference type="Pfam" id="PF01636"/>
    </source>
</evidence>